<gene>
    <name evidence="1" type="ORF">LWC34_02145</name>
</gene>
<sequence>MESEILPVTDPRTVLTDAELEAARAVAAGAPPFTPRQRDLLMAIFQPAVRKLWTERQHTQSKQGSDG</sequence>
<accession>A0ABS8Z745</accession>
<organism evidence="1 2">
    <name type="scientific">Kibdelosporangium philippinense</name>
    <dbReference type="NCBI Taxonomy" id="211113"/>
    <lineage>
        <taxon>Bacteria</taxon>
        <taxon>Bacillati</taxon>
        <taxon>Actinomycetota</taxon>
        <taxon>Actinomycetes</taxon>
        <taxon>Pseudonocardiales</taxon>
        <taxon>Pseudonocardiaceae</taxon>
        <taxon>Kibdelosporangium</taxon>
    </lineage>
</organism>
<keyword evidence="2" id="KW-1185">Reference proteome</keyword>
<evidence type="ECO:0000313" key="2">
    <source>
        <dbReference type="Proteomes" id="UP001521150"/>
    </source>
</evidence>
<name>A0ABS8Z745_9PSEU</name>
<reference evidence="1 2" key="1">
    <citation type="submission" date="2021-12" db="EMBL/GenBank/DDBJ databases">
        <title>Genome sequence of Kibdelosporangium philippinense ATCC 49844.</title>
        <authorList>
            <person name="Fedorov E.A."/>
            <person name="Omeragic M."/>
            <person name="Shalygina K.F."/>
            <person name="Maclea K.S."/>
        </authorList>
    </citation>
    <scope>NUCLEOTIDE SEQUENCE [LARGE SCALE GENOMIC DNA]</scope>
    <source>
        <strain evidence="1 2">ATCC 49844</strain>
    </source>
</reference>
<dbReference type="Proteomes" id="UP001521150">
    <property type="component" value="Unassembled WGS sequence"/>
</dbReference>
<dbReference type="EMBL" id="JAJVCN010000001">
    <property type="protein sequence ID" value="MCE7001647.1"/>
    <property type="molecule type" value="Genomic_DNA"/>
</dbReference>
<evidence type="ECO:0000313" key="1">
    <source>
        <dbReference type="EMBL" id="MCE7001647.1"/>
    </source>
</evidence>
<comment type="caution">
    <text evidence="1">The sequence shown here is derived from an EMBL/GenBank/DDBJ whole genome shotgun (WGS) entry which is preliminary data.</text>
</comment>
<proteinExistence type="predicted"/>
<protein>
    <submittedName>
        <fullName evidence="1">Uncharacterized protein</fullName>
    </submittedName>
</protein>
<dbReference type="RefSeq" id="WP_233722707.1">
    <property type="nucleotide sequence ID" value="NZ_JAJVCN010000001.1"/>
</dbReference>